<reference evidence="8 9" key="1">
    <citation type="submission" date="2020-08" db="EMBL/GenBank/DDBJ databases">
        <title>Genomic Encyclopedia of Type Strains, Phase III (KMG-III): the genomes of soil and plant-associated and newly described type strains.</title>
        <authorList>
            <person name="Whitman W."/>
        </authorList>
    </citation>
    <scope>NUCLEOTIDE SEQUENCE [LARGE SCALE GENOMIC DNA]</scope>
    <source>
        <strain evidence="8 9">CECT 7247</strain>
    </source>
</reference>
<proteinExistence type="inferred from homology"/>
<dbReference type="Gene3D" id="3.40.640.10">
    <property type="entry name" value="Type I PLP-dependent aspartate aminotransferase-like (Major domain)"/>
    <property type="match status" value="1"/>
</dbReference>
<organism evidence="8 9">
    <name type="scientific">Roseateles terrae</name>
    <dbReference type="NCBI Taxonomy" id="431060"/>
    <lineage>
        <taxon>Bacteria</taxon>
        <taxon>Pseudomonadati</taxon>
        <taxon>Pseudomonadota</taxon>
        <taxon>Betaproteobacteria</taxon>
        <taxon>Burkholderiales</taxon>
        <taxon>Sphaerotilaceae</taxon>
        <taxon>Roseateles</taxon>
    </lineage>
</organism>
<dbReference type="InterPro" id="IPR015421">
    <property type="entry name" value="PyrdxlP-dep_Trfase_major"/>
</dbReference>
<accession>A0ABR6GRN0</accession>
<dbReference type="InterPro" id="IPR000524">
    <property type="entry name" value="Tscrpt_reg_HTH_GntR"/>
</dbReference>
<dbReference type="PANTHER" id="PTHR46577">
    <property type="entry name" value="HTH-TYPE TRANSCRIPTIONAL REGULATORY PROTEIN GABR"/>
    <property type="match status" value="1"/>
</dbReference>
<dbReference type="InterPro" id="IPR036390">
    <property type="entry name" value="WH_DNA-bd_sf"/>
</dbReference>
<dbReference type="Proteomes" id="UP000574369">
    <property type="component" value="Unassembled WGS sequence"/>
</dbReference>
<comment type="similarity">
    <text evidence="1">In the C-terminal section; belongs to the class-I pyridoxal-phosphate-dependent aminotransferase family.</text>
</comment>
<protein>
    <submittedName>
        <fullName evidence="8">DNA-binding transcriptional MocR family regulator</fullName>
    </submittedName>
</protein>
<evidence type="ECO:0000256" key="6">
    <source>
        <dbReference type="SAM" id="MobiDB-lite"/>
    </source>
</evidence>
<dbReference type="SUPFAM" id="SSF46785">
    <property type="entry name" value="Winged helix' DNA-binding domain"/>
    <property type="match status" value="1"/>
</dbReference>
<evidence type="ECO:0000256" key="1">
    <source>
        <dbReference type="ARBA" id="ARBA00005384"/>
    </source>
</evidence>
<dbReference type="Gene3D" id="1.10.10.10">
    <property type="entry name" value="Winged helix-like DNA-binding domain superfamily/Winged helix DNA-binding domain"/>
    <property type="match status" value="1"/>
</dbReference>
<evidence type="ECO:0000256" key="2">
    <source>
        <dbReference type="ARBA" id="ARBA00022898"/>
    </source>
</evidence>
<keyword evidence="3" id="KW-0805">Transcription regulation</keyword>
<keyword evidence="2" id="KW-0663">Pyridoxal phosphate</keyword>
<comment type="caution">
    <text evidence="8">The sequence shown here is derived from an EMBL/GenBank/DDBJ whole genome shotgun (WGS) entry which is preliminary data.</text>
</comment>
<dbReference type="InterPro" id="IPR036388">
    <property type="entry name" value="WH-like_DNA-bd_sf"/>
</dbReference>
<dbReference type="SMART" id="SM00345">
    <property type="entry name" value="HTH_GNTR"/>
    <property type="match status" value="1"/>
</dbReference>
<dbReference type="RefSeq" id="WP_088453137.1">
    <property type="nucleotide sequence ID" value="NZ_JACHXO010000003.1"/>
</dbReference>
<dbReference type="Pfam" id="PF00155">
    <property type="entry name" value="Aminotran_1_2"/>
    <property type="match status" value="1"/>
</dbReference>
<keyword evidence="9" id="KW-1185">Reference proteome</keyword>
<gene>
    <name evidence="8" type="ORF">FHS28_002167</name>
</gene>
<dbReference type="InterPro" id="IPR051446">
    <property type="entry name" value="HTH_trans_reg/aminotransferase"/>
</dbReference>
<evidence type="ECO:0000256" key="5">
    <source>
        <dbReference type="ARBA" id="ARBA00023163"/>
    </source>
</evidence>
<dbReference type="PANTHER" id="PTHR46577:SF2">
    <property type="entry name" value="TRANSCRIPTIONAL REGULATORY PROTEIN"/>
    <property type="match status" value="1"/>
</dbReference>
<sequence>MDAAALPLYLQLADRLARSVRAGTLKRGERLPSVRTLASQHGVSLSTAVQAFRWLEDARLIEARPRSGYFVAARPPRLPEPQASVPDSASRMVQLDHLGSQVMALSQDPDFLSFGAACPGAELFDQERVRRALTRAVTRHRDLLCHYPLGTGMEETRRAVARHALGLGCVLRPEAVVMTNSCMEAISLALRSVCKPGDVVALESPTYYGFLEILQTLHLRALEIPTHPRHGLSIEALQLALETQPVKAVLSVPTLSNPLGASMPVAERRRLAALVARHDIALIEDVLYNDLCEQEDKRRAVKSFDSTGHVIICGSFSKTLAPGLRLGWVEAGRWGDALRRTKAVQSGAQTPVLELALADLLTQAGSGAALRALRATVASRVDQARTLIAESFPRGTRVSAPAGGFTLWVELPEGFDSVALYERCLEERIVIAPGSMFSASTRFRHCIRLGVGGHWRAEHPQALRRIGALAQAQVDARVDARMDVKADALRQVASERADASAAPGSATTSLSTRARDAVDPDAGVRAGDALSPAPRRRRSPDLAAT</sequence>
<dbReference type="Gene3D" id="3.90.1150.10">
    <property type="entry name" value="Aspartate Aminotransferase, domain 1"/>
    <property type="match status" value="1"/>
</dbReference>
<dbReference type="InterPro" id="IPR015422">
    <property type="entry name" value="PyrdxlP-dep_Trfase_small"/>
</dbReference>
<name>A0ABR6GRN0_9BURK</name>
<feature type="region of interest" description="Disordered" evidence="6">
    <location>
        <begin position="494"/>
        <end position="545"/>
    </location>
</feature>
<dbReference type="Pfam" id="PF00392">
    <property type="entry name" value="GntR"/>
    <property type="match status" value="1"/>
</dbReference>
<feature type="domain" description="HTH gntR-type" evidence="7">
    <location>
        <begin position="6"/>
        <end position="74"/>
    </location>
</feature>
<dbReference type="GO" id="GO:0003677">
    <property type="term" value="F:DNA binding"/>
    <property type="evidence" value="ECO:0007669"/>
    <property type="project" value="UniProtKB-KW"/>
</dbReference>
<dbReference type="SUPFAM" id="SSF53383">
    <property type="entry name" value="PLP-dependent transferases"/>
    <property type="match status" value="1"/>
</dbReference>
<evidence type="ECO:0000313" key="9">
    <source>
        <dbReference type="Proteomes" id="UP000574369"/>
    </source>
</evidence>
<keyword evidence="5" id="KW-0804">Transcription</keyword>
<dbReference type="InterPro" id="IPR015424">
    <property type="entry name" value="PyrdxlP-dep_Trfase"/>
</dbReference>
<keyword evidence="4 8" id="KW-0238">DNA-binding</keyword>
<dbReference type="InterPro" id="IPR004839">
    <property type="entry name" value="Aminotransferase_I/II_large"/>
</dbReference>
<dbReference type="PROSITE" id="PS50949">
    <property type="entry name" value="HTH_GNTR"/>
    <property type="match status" value="1"/>
</dbReference>
<evidence type="ECO:0000313" key="8">
    <source>
        <dbReference type="EMBL" id="MBB3194771.1"/>
    </source>
</evidence>
<dbReference type="CDD" id="cd07377">
    <property type="entry name" value="WHTH_GntR"/>
    <property type="match status" value="1"/>
</dbReference>
<evidence type="ECO:0000256" key="4">
    <source>
        <dbReference type="ARBA" id="ARBA00023125"/>
    </source>
</evidence>
<dbReference type="CDD" id="cd00609">
    <property type="entry name" value="AAT_like"/>
    <property type="match status" value="1"/>
</dbReference>
<evidence type="ECO:0000256" key="3">
    <source>
        <dbReference type="ARBA" id="ARBA00023015"/>
    </source>
</evidence>
<dbReference type="EMBL" id="JACHXO010000003">
    <property type="protein sequence ID" value="MBB3194771.1"/>
    <property type="molecule type" value="Genomic_DNA"/>
</dbReference>
<evidence type="ECO:0000259" key="7">
    <source>
        <dbReference type="PROSITE" id="PS50949"/>
    </source>
</evidence>